<sequence length="114" mass="11858">MASGPLPGDPLPGQRPARRAPTAEKFVGALAVSSSPDAGVRRDIEQSQRPLPGQRALFGVLPRLRTAGMVAAADNQTNRHSAVVKSGGAGPNQRGCESKENVSAMSVSDRMVVE</sequence>
<gene>
    <name evidence="2" type="ORF">HGA08_27240</name>
</gene>
<dbReference type="RefSeq" id="WP_157103078.1">
    <property type="nucleotide sequence ID" value="NZ_JAAXOP010000022.1"/>
</dbReference>
<proteinExistence type="predicted"/>
<dbReference type="Proteomes" id="UP000565711">
    <property type="component" value="Unassembled WGS sequence"/>
</dbReference>
<accession>A0A846Y307</accession>
<comment type="caution">
    <text evidence="2">The sequence shown here is derived from an EMBL/GenBank/DDBJ whole genome shotgun (WGS) entry which is preliminary data.</text>
</comment>
<protein>
    <submittedName>
        <fullName evidence="2">Uncharacterized protein</fullName>
    </submittedName>
</protein>
<feature type="region of interest" description="Disordered" evidence="1">
    <location>
        <begin position="1"/>
        <end position="20"/>
    </location>
</feature>
<evidence type="ECO:0000256" key="1">
    <source>
        <dbReference type="SAM" id="MobiDB-lite"/>
    </source>
</evidence>
<feature type="region of interest" description="Disordered" evidence="1">
    <location>
        <begin position="78"/>
        <end position="114"/>
    </location>
</feature>
<dbReference type="AlphaFoldDB" id="A0A846Y307"/>
<dbReference type="EMBL" id="JAAXOP010000022">
    <property type="protein sequence ID" value="NKY53896.1"/>
    <property type="molecule type" value="Genomic_DNA"/>
</dbReference>
<feature type="region of interest" description="Disordered" evidence="1">
    <location>
        <begin position="32"/>
        <end position="51"/>
    </location>
</feature>
<evidence type="ECO:0000313" key="2">
    <source>
        <dbReference type="EMBL" id="NKY53896.1"/>
    </source>
</evidence>
<organism evidence="2 3">
    <name type="scientific">Nocardia vermiculata</name>
    <dbReference type="NCBI Taxonomy" id="257274"/>
    <lineage>
        <taxon>Bacteria</taxon>
        <taxon>Bacillati</taxon>
        <taxon>Actinomycetota</taxon>
        <taxon>Actinomycetes</taxon>
        <taxon>Mycobacteriales</taxon>
        <taxon>Nocardiaceae</taxon>
        <taxon>Nocardia</taxon>
    </lineage>
</organism>
<name>A0A846Y307_9NOCA</name>
<reference evidence="2 3" key="1">
    <citation type="submission" date="2020-04" db="EMBL/GenBank/DDBJ databases">
        <title>MicrobeNet Type strains.</title>
        <authorList>
            <person name="Nicholson A.C."/>
        </authorList>
    </citation>
    <scope>NUCLEOTIDE SEQUENCE [LARGE SCALE GENOMIC DNA]</scope>
    <source>
        <strain evidence="2 3">JCM 12354</strain>
    </source>
</reference>
<keyword evidence="3" id="KW-1185">Reference proteome</keyword>
<evidence type="ECO:0000313" key="3">
    <source>
        <dbReference type="Proteomes" id="UP000565711"/>
    </source>
</evidence>